<keyword evidence="3" id="KW-1185">Reference proteome</keyword>
<proteinExistence type="predicted"/>
<feature type="domain" description="FBD" evidence="1">
    <location>
        <begin position="246"/>
        <end position="315"/>
    </location>
</feature>
<gene>
    <name evidence="2" type="ORF">ERUC_LOCUS42004</name>
</gene>
<dbReference type="InterPro" id="IPR050232">
    <property type="entry name" value="FBL13/AtMIF1-like"/>
</dbReference>
<dbReference type="Pfam" id="PF08387">
    <property type="entry name" value="FBD"/>
    <property type="match status" value="1"/>
</dbReference>
<dbReference type="EMBL" id="CAKOAT010839598">
    <property type="protein sequence ID" value="CAH8389521.1"/>
    <property type="molecule type" value="Genomic_DNA"/>
</dbReference>
<dbReference type="Proteomes" id="UP001642260">
    <property type="component" value="Unassembled WGS sequence"/>
</dbReference>
<organism evidence="2 3">
    <name type="scientific">Eruca vesicaria subsp. sativa</name>
    <name type="common">Garden rocket</name>
    <name type="synonym">Eruca sativa</name>
    <dbReference type="NCBI Taxonomy" id="29727"/>
    <lineage>
        <taxon>Eukaryota</taxon>
        <taxon>Viridiplantae</taxon>
        <taxon>Streptophyta</taxon>
        <taxon>Embryophyta</taxon>
        <taxon>Tracheophyta</taxon>
        <taxon>Spermatophyta</taxon>
        <taxon>Magnoliopsida</taxon>
        <taxon>eudicotyledons</taxon>
        <taxon>Gunneridae</taxon>
        <taxon>Pentapetalae</taxon>
        <taxon>rosids</taxon>
        <taxon>malvids</taxon>
        <taxon>Brassicales</taxon>
        <taxon>Brassicaceae</taxon>
        <taxon>Brassiceae</taxon>
        <taxon>Eruca</taxon>
    </lineage>
</organism>
<dbReference type="SMART" id="SM00579">
    <property type="entry name" value="FBD"/>
    <property type="match status" value="1"/>
</dbReference>
<dbReference type="SUPFAM" id="SSF52047">
    <property type="entry name" value="RNI-like"/>
    <property type="match status" value="1"/>
</dbReference>
<dbReference type="Gene3D" id="3.80.10.10">
    <property type="entry name" value="Ribonuclease Inhibitor"/>
    <property type="match status" value="1"/>
</dbReference>
<dbReference type="PANTHER" id="PTHR31900">
    <property type="entry name" value="F-BOX/RNI SUPERFAMILY PROTEIN-RELATED"/>
    <property type="match status" value="1"/>
</dbReference>
<sequence>MVPLDLTNFAASPCHYIFPNNLNVFKTLLVLKLKGRTVLDVVDSPVCFPSLKTLHLTYVRFERKESFKIILSACPVLEDLVLEALRSAGDYLFPISLSSPSLQRLSIDTKYGYYHDNDPILEISAPSLKYLKICDIRACYNLIEDMPKLVEANVSVDLPRHEHLFKVLSSLERLSIGFHAAMVVDLTDGLIFNRLLHLELDINYAFCSNLLLRLLRHFPNIQSLKLLRTYLTYWRGQLNCLVSVPKCLSFHLEILQWTCYGGALNEREAAVYIFKNAPYLKTATFSLCRKDMEDVMMKDLRSMPKASASCQLVFKKTF</sequence>
<evidence type="ECO:0000259" key="1">
    <source>
        <dbReference type="SMART" id="SM00579"/>
    </source>
</evidence>
<dbReference type="InterPro" id="IPR032675">
    <property type="entry name" value="LRR_dom_sf"/>
</dbReference>
<comment type="caution">
    <text evidence="2">The sequence shown here is derived from an EMBL/GenBank/DDBJ whole genome shotgun (WGS) entry which is preliminary data.</text>
</comment>
<protein>
    <recommendedName>
        <fullName evidence="1">FBD domain-containing protein</fullName>
    </recommendedName>
</protein>
<dbReference type="InterPro" id="IPR006566">
    <property type="entry name" value="FBD"/>
</dbReference>
<name>A0ABC8M148_ERUVS</name>
<accession>A0ABC8M148</accession>
<evidence type="ECO:0000313" key="2">
    <source>
        <dbReference type="EMBL" id="CAH8389521.1"/>
    </source>
</evidence>
<dbReference type="PANTHER" id="PTHR31900:SF34">
    <property type="entry name" value="EMB|CAB62440.1-RELATED"/>
    <property type="match status" value="1"/>
</dbReference>
<evidence type="ECO:0000313" key="3">
    <source>
        <dbReference type="Proteomes" id="UP001642260"/>
    </source>
</evidence>
<reference evidence="2 3" key="1">
    <citation type="submission" date="2022-03" db="EMBL/GenBank/DDBJ databases">
        <authorList>
            <person name="Macdonald S."/>
            <person name="Ahmed S."/>
            <person name="Newling K."/>
        </authorList>
    </citation>
    <scope>NUCLEOTIDE SEQUENCE [LARGE SCALE GENOMIC DNA]</scope>
</reference>
<dbReference type="AlphaFoldDB" id="A0ABC8M148"/>
<dbReference type="InterPro" id="IPR055411">
    <property type="entry name" value="LRR_FXL15/At3g58940/PEG3-like"/>
</dbReference>
<dbReference type="Pfam" id="PF24758">
    <property type="entry name" value="LRR_At5g56370"/>
    <property type="match status" value="1"/>
</dbReference>